<dbReference type="Proteomes" id="UP000314294">
    <property type="component" value="Unassembled WGS sequence"/>
</dbReference>
<proteinExistence type="predicted"/>
<organism evidence="2 3">
    <name type="scientific">Liparis tanakae</name>
    <name type="common">Tanaka's snailfish</name>
    <dbReference type="NCBI Taxonomy" id="230148"/>
    <lineage>
        <taxon>Eukaryota</taxon>
        <taxon>Metazoa</taxon>
        <taxon>Chordata</taxon>
        <taxon>Craniata</taxon>
        <taxon>Vertebrata</taxon>
        <taxon>Euteleostomi</taxon>
        <taxon>Actinopterygii</taxon>
        <taxon>Neopterygii</taxon>
        <taxon>Teleostei</taxon>
        <taxon>Neoteleostei</taxon>
        <taxon>Acanthomorphata</taxon>
        <taxon>Eupercaria</taxon>
        <taxon>Perciformes</taxon>
        <taxon>Cottioidei</taxon>
        <taxon>Cottales</taxon>
        <taxon>Liparidae</taxon>
        <taxon>Liparis</taxon>
    </lineage>
</organism>
<protein>
    <submittedName>
        <fullName evidence="2">Uncharacterized protein</fullName>
    </submittedName>
</protein>
<dbReference type="AlphaFoldDB" id="A0A4Z2HME0"/>
<accession>A0A4Z2HME0</accession>
<comment type="caution">
    <text evidence="2">The sequence shown here is derived from an EMBL/GenBank/DDBJ whole genome shotgun (WGS) entry which is preliminary data.</text>
</comment>
<evidence type="ECO:0000313" key="2">
    <source>
        <dbReference type="EMBL" id="TNN66917.1"/>
    </source>
</evidence>
<dbReference type="EMBL" id="SRLO01000212">
    <property type="protein sequence ID" value="TNN66917.1"/>
    <property type="molecule type" value="Genomic_DNA"/>
</dbReference>
<gene>
    <name evidence="2" type="ORF">EYF80_022834</name>
</gene>
<keyword evidence="3" id="KW-1185">Reference proteome</keyword>
<feature type="region of interest" description="Disordered" evidence="1">
    <location>
        <begin position="87"/>
        <end position="114"/>
    </location>
</feature>
<sequence length="114" mass="12397">MVVDPLPSSVVADAPDAISRSSHQLSDKTGVWVGISPRVILWAAIIDKQAASGSNYRCRAVIRSQASLVSFGDADVADFTPEYREDEATQTLAEPEFGYETQPFSPRSMDGEVY</sequence>
<evidence type="ECO:0000313" key="3">
    <source>
        <dbReference type="Proteomes" id="UP000314294"/>
    </source>
</evidence>
<evidence type="ECO:0000256" key="1">
    <source>
        <dbReference type="SAM" id="MobiDB-lite"/>
    </source>
</evidence>
<reference evidence="2 3" key="1">
    <citation type="submission" date="2019-03" db="EMBL/GenBank/DDBJ databases">
        <title>First draft genome of Liparis tanakae, snailfish: a comprehensive survey of snailfish specific genes.</title>
        <authorList>
            <person name="Kim W."/>
            <person name="Song I."/>
            <person name="Jeong J.-H."/>
            <person name="Kim D."/>
            <person name="Kim S."/>
            <person name="Ryu S."/>
            <person name="Song J.Y."/>
            <person name="Lee S.K."/>
        </authorList>
    </citation>
    <scope>NUCLEOTIDE SEQUENCE [LARGE SCALE GENOMIC DNA]</scope>
    <source>
        <tissue evidence="2">Muscle</tissue>
    </source>
</reference>
<name>A0A4Z2HME0_9TELE</name>